<dbReference type="Proteomes" id="UP000184123">
    <property type="component" value="Unassembled WGS sequence"/>
</dbReference>
<dbReference type="EMBL" id="FRCA01000003">
    <property type="protein sequence ID" value="SHL85203.1"/>
    <property type="molecule type" value="Genomic_DNA"/>
</dbReference>
<evidence type="ECO:0000313" key="1">
    <source>
        <dbReference type="EMBL" id="SHL85203.1"/>
    </source>
</evidence>
<reference evidence="1 2" key="1">
    <citation type="submission" date="2016-11" db="EMBL/GenBank/DDBJ databases">
        <authorList>
            <person name="Jaros S."/>
            <person name="Januszkiewicz K."/>
            <person name="Wedrychowicz H."/>
        </authorList>
    </citation>
    <scope>NUCLEOTIDE SEQUENCE [LARGE SCALE GENOMIC DNA]</scope>
    <source>
        <strain evidence="1 2">DSM 4740</strain>
    </source>
</reference>
<name>A0A1M7E0K1_9GAMM</name>
<organism evidence="1 2">
    <name type="scientific">Halomonas cupida</name>
    <dbReference type="NCBI Taxonomy" id="44933"/>
    <lineage>
        <taxon>Bacteria</taxon>
        <taxon>Pseudomonadati</taxon>
        <taxon>Pseudomonadota</taxon>
        <taxon>Gammaproteobacteria</taxon>
        <taxon>Oceanospirillales</taxon>
        <taxon>Halomonadaceae</taxon>
        <taxon>Halomonas</taxon>
    </lineage>
</organism>
<accession>A0A1M7E0K1</accession>
<sequence>MIALRLAGCKRATIILLMDIQQSATDGQTMVMVASRGRVEMLLEGSC</sequence>
<evidence type="ECO:0000313" key="2">
    <source>
        <dbReference type="Proteomes" id="UP000184123"/>
    </source>
</evidence>
<dbReference type="AlphaFoldDB" id="A0A1M7E0K1"/>
<proteinExistence type="predicted"/>
<gene>
    <name evidence="1" type="ORF">SAMN05660971_01562</name>
</gene>
<protein>
    <submittedName>
        <fullName evidence="1">Uncharacterized protein</fullName>
    </submittedName>
</protein>
<dbReference type="STRING" id="44933.SAMN05660971_01562"/>